<protein>
    <submittedName>
        <fullName evidence="1">Uncharacterized protein</fullName>
    </submittedName>
</protein>
<dbReference type="RefSeq" id="WP_091933477.1">
    <property type="nucleotide sequence ID" value="NZ_FOUJ01000001.1"/>
</dbReference>
<dbReference type="AlphaFoldDB" id="A0A1I4PQ98"/>
<dbReference type="OrthoDB" id="147999at2157"/>
<keyword evidence="2" id="KW-1185">Reference proteome</keyword>
<reference evidence="2" key="1">
    <citation type="submission" date="2016-10" db="EMBL/GenBank/DDBJ databases">
        <authorList>
            <person name="Varghese N."/>
            <person name="Submissions S."/>
        </authorList>
    </citation>
    <scope>NUCLEOTIDE SEQUENCE [LARGE SCALE GENOMIC DNA]</scope>
    <source>
        <strain evidence="2">Mob M</strain>
    </source>
</reference>
<organism evidence="1 2">
    <name type="scientific">Methanolobus profundi</name>
    <dbReference type="NCBI Taxonomy" id="487685"/>
    <lineage>
        <taxon>Archaea</taxon>
        <taxon>Methanobacteriati</taxon>
        <taxon>Methanobacteriota</taxon>
        <taxon>Stenosarchaea group</taxon>
        <taxon>Methanomicrobia</taxon>
        <taxon>Methanosarcinales</taxon>
        <taxon>Methanosarcinaceae</taxon>
        <taxon>Methanolobus</taxon>
    </lineage>
</organism>
<name>A0A1I4PQ98_9EURY</name>
<evidence type="ECO:0000313" key="1">
    <source>
        <dbReference type="EMBL" id="SFM29884.1"/>
    </source>
</evidence>
<dbReference type="Proteomes" id="UP000198535">
    <property type="component" value="Unassembled WGS sequence"/>
</dbReference>
<dbReference type="STRING" id="487685.SAMN04488696_0821"/>
<evidence type="ECO:0000313" key="2">
    <source>
        <dbReference type="Proteomes" id="UP000198535"/>
    </source>
</evidence>
<sequence>MDIRYDIENNVMQIDDVDIHPHSLDTNFIGVCNNCNSDVSSISYHTYEEGMVVAGKCSLCDTIVAIMYDNEWNWQGEETISQFFDIKSSNNLKNLNSIDRKKLATVFTPAETDAMYAKARGEKYVRQYLYRARKKYADFEELFGIHINI</sequence>
<accession>A0A1I4PQ98</accession>
<dbReference type="EMBL" id="FOUJ01000001">
    <property type="protein sequence ID" value="SFM29884.1"/>
    <property type="molecule type" value="Genomic_DNA"/>
</dbReference>
<gene>
    <name evidence="1" type="ORF">SAMN04488696_0821</name>
</gene>
<proteinExistence type="predicted"/>